<name>A0A0J6WU39_9FIRM</name>
<dbReference type="PANTHER" id="PTHR30189:SF1">
    <property type="entry name" value="LPS-ASSEMBLY PROTEIN LPTD"/>
    <property type="match status" value="1"/>
</dbReference>
<keyword evidence="2" id="KW-0732">Signal</keyword>
<evidence type="ECO:0000256" key="1">
    <source>
        <dbReference type="ARBA" id="ARBA00023237"/>
    </source>
</evidence>
<comment type="caution">
    <text evidence="4">The sequence shown here is derived from an EMBL/GenBank/DDBJ whole genome shotgun (WGS) entry which is preliminary data.</text>
</comment>
<evidence type="ECO:0000256" key="2">
    <source>
        <dbReference type="SAM" id="SignalP"/>
    </source>
</evidence>
<dbReference type="PANTHER" id="PTHR30189">
    <property type="entry name" value="LPS-ASSEMBLY PROTEIN"/>
    <property type="match status" value="1"/>
</dbReference>
<feature type="domain" description="Organic solvent tolerance-like N-terminal" evidence="3">
    <location>
        <begin position="101"/>
        <end position="221"/>
    </location>
</feature>
<gene>
    <name evidence="4" type="ORF">AB840_04935</name>
</gene>
<dbReference type="PATRIC" id="fig|1122219.3.peg.329"/>
<dbReference type="GO" id="GO:1990351">
    <property type="term" value="C:transporter complex"/>
    <property type="evidence" value="ECO:0007669"/>
    <property type="project" value="TreeGrafter"/>
</dbReference>
<dbReference type="InterPro" id="IPR050218">
    <property type="entry name" value="LptD"/>
</dbReference>
<sequence length="242" mass="25858">MQQLRKKVLVAVIMGIMLMPVSGSIAADNPAVSATADALEYNGKTQVATATGNVVIVREQATMTGDKAIYNLKTAEADMEGNVSVQQPEMNLTASKLHSANRNYVIATGDVRGVYGDKKVNGDQVEYYLDQDYSIVTGHGYLEAQGSQMWADHISAWFKQIKAVGTGNVHIESPADSLTAYANQAVYNQTPGSNDGVIHLTGDVHATQNGNSLTGNNVQIRLADNSVQTMSRSTIVIVPGNE</sequence>
<dbReference type="InParanoid" id="A0A0J6WU39"/>
<evidence type="ECO:0000259" key="3">
    <source>
        <dbReference type="Pfam" id="PF03968"/>
    </source>
</evidence>
<organism evidence="4 5">
    <name type="scientific">Megasphaera cerevisiae DSM 20462</name>
    <dbReference type="NCBI Taxonomy" id="1122219"/>
    <lineage>
        <taxon>Bacteria</taxon>
        <taxon>Bacillati</taxon>
        <taxon>Bacillota</taxon>
        <taxon>Negativicutes</taxon>
        <taxon>Veillonellales</taxon>
        <taxon>Veillonellaceae</taxon>
        <taxon>Megasphaera</taxon>
    </lineage>
</organism>
<evidence type="ECO:0000313" key="5">
    <source>
        <dbReference type="Proteomes" id="UP000036503"/>
    </source>
</evidence>
<feature type="domain" description="Organic solvent tolerance-like N-terminal" evidence="3">
    <location>
        <begin position="35"/>
        <end position="70"/>
    </location>
</feature>
<dbReference type="InterPro" id="IPR005653">
    <property type="entry name" value="OstA-like_N"/>
</dbReference>
<keyword evidence="1" id="KW-0472">Membrane</keyword>
<reference evidence="4 5" key="1">
    <citation type="submission" date="2015-06" db="EMBL/GenBank/DDBJ databases">
        <title>Draft genome sequence of beer spoilage bacterium Megasphaera cerevisiae type strain 20462.</title>
        <authorList>
            <person name="Kutumbaka K."/>
            <person name="Pasmowitz J."/>
            <person name="Mategko J."/>
            <person name="Reyes D."/>
            <person name="Friedrich A."/>
            <person name="Han S."/>
            <person name="Martens-Habbena W."/>
            <person name="Neal-McKinney J."/>
            <person name="Janagama H.K."/>
            <person name="Nadala C."/>
            <person name="Samadpour M."/>
        </authorList>
    </citation>
    <scope>NUCLEOTIDE SEQUENCE [LARGE SCALE GENOMIC DNA]</scope>
    <source>
        <strain evidence="4 5">DSM 20462</strain>
    </source>
</reference>
<dbReference type="AlphaFoldDB" id="A0A0J6WU39"/>
<dbReference type="Proteomes" id="UP000036503">
    <property type="component" value="Unassembled WGS sequence"/>
</dbReference>
<dbReference type="STRING" id="39029.BSR42_04320"/>
<proteinExistence type="predicted"/>
<evidence type="ECO:0000313" key="4">
    <source>
        <dbReference type="EMBL" id="KMO87035.1"/>
    </source>
</evidence>
<protein>
    <submittedName>
        <fullName evidence="4">Organic solvent tolerance protein OstA</fullName>
    </submittedName>
</protein>
<dbReference type="GO" id="GO:0009279">
    <property type="term" value="C:cell outer membrane"/>
    <property type="evidence" value="ECO:0007669"/>
    <property type="project" value="TreeGrafter"/>
</dbReference>
<dbReference type="Pfam" id="PF03968">
    <property type="entry name" value="LptD_N"/>
    <property type="match status" value="2"/>
</dbReference>
<feature type="chain" id="PRO_5005284066" evidence="2">
    <location>
        <begin position="27"/>
        <end position="242"/>
    </location>
</feature>
<dbReference type="Gene3D" id="2.60.450.10">
    <property type="entry name" value="Lipopolysaccharide (LPS) transport protein A like domain"/>
    <property type="match status" value="2"/>
</dbReference>
<dbReference type="EMBL" id="LEKT01000011">
    <property type="protein sequence ID" value="KMO87035.1"/>
    <property type="molecule type" value="Genomic_DNA"/>
</dbReference>
<accession>A0A0J6WU39</accession>
<keyword evidence="5" id="KW-1185">Reference proteome</keyword>
<feature type="signal peptide" evidence="2">
    <location>
        <begin position="1"/>
        <end position="26"/>
    </location>
</feature>
<keyword evidence="1" id="KW-0998">Cell outer membrane</keyword>